<feature type="transmembrane region" description="Helical" evidence="5">
    <location>
        <begin position="59"/>
        <end position="80"/>
    </location>
</feature>
<keyword evidence="4" id="KW-0862">Zinc</keyword>
<feature type="domain" description="Peptidase M10 metallopeptidase" evidence="6">
    <location>
        <begin position="219"/>
        <end position="270"/>
    </location>
</feature>
<organism evidence="7 8">
    <name type="scientific">Nocardioides zeae</name>
    <dbReference type="NCBI Taxonomy" id="1457234"/>
    <lineage>
        <taxon>Bacteria</taxon>
        <taxon>Bacillati</taxon>
        <taxon>Actinomycetota</taxon>
        <taxon>Actinomycetes</taxon>
        <taxon>Propionibacteriales</taxon>
        <taxon>Nocardioidaceae</taxon>
        <taxon>Nocardioides</taxon>
    </lineage>
</organism>
<evidence type="ECO:0000256" key="4">
    <source>
        <dbReference type="ARBA" id="ARBA00022833"/>
    </source>
</evidence>
<gene>
    <name evidence="7" type="ORF">G3T38_03735</name>
</gene>
<dbReference type="Gene3D" id="3.40.390.10">
    <property type="entry name" value="Collagenase (Catalytic Domain)"/>
    <property type="match status" value="1"/>
</dbReference>
<dbReference type="GO" id="GO:0031012">
    <property type="term" value="C:extracellular matrix"/>
    <property type="evidence" value="ECO:0007669"/>
    <property type="project" value="InterPro"/>
</dbReference>
<evidence type="ECO:0000259" key="6">
    <source>
        <dbReference type="Pfam" id="PF00413"/>
    </source>
</evidence>
<proteinExistence type="predicted"/>
<dbReference type="InterPro" id="IPR001818">
    <property type="entry name" value="Pept_M10_metallopeptidase"/>
</dbReference>
<keyword evidence="5" id="KW-0472">Membrane</keyword>
<keyword evidence="8" id="KW-1185">Reference proteome</keyword>
<evidence type="ECO:0000256" key="3">
    <source>
        <dbReference type="ARBA" id="ARBA00022801"/>
    </source>
</evidence>
<evidence type="ECO:0000256" key="2">
    <source>
        <dbReference type="ARBA" id="ARBA00022723"/>
    </source>
</evidence>
<keyword evidence="7" id="KW-0482">Metalloprotease</keyword>
<comment type="caution">
    <text evidence="7">The sequence shown here is derived from an EMBL/GenBank/DDBJ whole genome shotgun (WGS) entry which is preliminary data.</text>
</comment>
<keyword evidence="5" id="KW-1133">Transmembrane helix</keyword>
<dbReference type="InterPro" id="IPR024079">
    <property type="entry name" value="MetalloPept_cat_dom_sf"/>
</dbReference>
<evidence type="ECO:0000256" key="1">
    <source>
        <dbReference type="ARBA" id="ARBA00022670"/>
    </source>
</evidence>
<dbReference type="EMBL" id="JAAGXA010000002">
    <property type="protein sequence ID" value="NEN77382.1"/>
    <property type="molecule type" value="Genomic_DNA"/>
</dbReference>
<keyword evidence="2" id="KW-0479">Metal-binding</keyword>
<dbReference type="RefSeq" id="WP_163770754.1">
    <property type="nucleotide sequence ID" value="NZ_JAAGXA010000002.1"/>
</dbReference>
<evidence type="ECO:0000313" key="7">
    <source>
        <dbReference type="EMBL" id="NEN77382.1"/>
    </source>
</evidence>
<reference evidence="7 8" key="1">
    <citation type="journal article" date="2014" name="Int. J. Syst. Evol. Microbiol.">
        <title>Nocardioides zeae sp. nov., isolated from the stem of Zea mays.</title>
        <authorList>
            <person name="Glaeser S.P."/>
            <person name="McInroy J.A."/>
            <person name="Busse H.J."/>
            <person name="Kampfer P."/>
        </authorList>
    </citation>
    <scope>NUCLEOTIDE SEQUENCE [LARGE SCALE GENOMIC DNA]</scope>
    <source>
        <strain evidence="7 8">JCM 30728</strain>
    </source>
</reference>
<evidence type="ECO:0000313" key="8">
    <source>
        <dbReference type="Proteomes" id="UP000468687"/>
    </source>
</evidence>
<dbReference type="SUPFAM" id="SSF55486">
    <property type="entry name" value="Metalloproteases ('zincins'), catalytic domain"/>
    <property type="match status" value="1"/>
</dbReference>
<keyword evidence="3" id="KW-0378">Hydrolase</keyword>
<sequence>MRGDGSGGSRRERRERRRREAEMLRRLEELDRVDAALGLGALPYGVPAGSRPPPPRRRWVTVLMGSTVLVLLMGVVVALAPQAAPLRDLLGLQRYGERPPYAAGEGTYAFLATQPGSDEPVGYDPCRTVEVLVNPEGAPRDHRELLDAALARVGAATGLDLRVVGETDDRDTDRIDDAGRPEPVLVLWADEDEQRDLRGDVAGYAGSVALGGARLSYVTGVVVLDVDAFAEMAAEPGGAAYRQAVVDHEVGHLVGLDHVDDPGELMYPETGAMTEFGPGDLEGLGRLGAVPCG</sequence>
<dbReference type="Proteomes" id="UP000468687">
    <property type="component" value="Unassembled WGS sequence"/>
</dbReference>
<dbReference type="Pfam" id="PF00413">
    <property type="entry name" value="Peptidase_M10"/>
    <property type="match status" value="1"/>
</dbReference>
<accession>A0A6P0HF83</accession>
<keyword evidence="5" id="KW-0812">Transmembrane</keyword>
<dbReference type="AlphaFoldDB" id="A0A6P0HF83"/>
<dbReference type="GO" id="GO:0004222">
    <property type="term" value="F:metalloendopeptidase activity"/>
    <property type="evidence" value="ECO:0007669"/>
    <property type="project" value="InterPro"/>
</dbReference>
<dbReference type="GO" id="GO:0006508">
    <property type="term" value="P:proteolysis"/>
    <property type="evidence" value="ECO:0007669"/>
    <property type="project" value="UniProtKB-KW"/>
</dbReference>
<name>A0A6P0HF83_9ACTN</name>
<evidence type="ECO:0000256" key="5">
    <source>
        <dbReference type="SAM" id="Phobius"/>
    </source>
</evidence>
<protein>
    <submittedName>
        <fullName evidence="7">Matrixin family metalloprotease</fullName>
    </submittedName>
</protein>
<keyword evidence="1 7" id="KW-0645">Protease</keyword>
<dbReference type="GO" id="GO:0008270">
    <property type="term" value="F:zinc ion binding"/>
    <property type="evidence" value="ECO:0007669"/>
    <property type="project" value="InterPro"/>
</dbReference>